<organism evidence="7 8">
    <name type="scientific">Blastochloris viridis</name>
    <name type="common">Rhodopseudomonas viridis</name>
    <dbReference type="NCBI Taxonomy" id="1079"/>
    <lineage>
        <taxon>Bacteria</taxon>
        <taxon>Pseudomonadati</taxon>
        <taxon>Pseudomonadota</taxon>
        <taxon>Alphaproteobacteria</taxon>
        <taxon>Hyphomicrobiales</taxon>
        <taxon>Blastochloridaceae</taxon>
        <taxon>Blastochloris</taxon>
    </lineage>
</organism>
<evidence type="ECO:0000256" key="4">
    <source>
        <dbReference type="ARBA" id="ARBA00023136"/>
    </source>
</evidence>
<evidence type="ECO:0000256" key="5">
    <source>
        <dbReference type="SAM" id="Phobius"/>
    </source>
</evidence>
<evidence type="ECO:0000256" key="3">
    <source>
        <dbReference type="ARBA" id="ARBA00022989"/>
    </source>
</evidence>
<comment type="subcellular location">
    <subcellularLocation>
        <location evidence="1">Membrane</location>
        <topology evidence="1">Multi-pass membrane protein</topology>
    </subcellularLocation>
</comment>
<reference evidence="7 8" key="1">
    <citation type="journal article" date="2017" name="Nat. Commun.">
        <title>In situ click chemistry generation of cyclooxygenase-2 inhibitors.</title>
        <authorList>
            <person name="Bhardwaj A."/>
            <person name="Kaur J."/>
            <person name="Wuest M."/>
            <person name="Wuest F."/>
        </authorList>
    </citation>
    <scope>NUCLEOTIDE SEQUENCE [LARGE SCALE GENOMIC DNA]</scope>
    <source>
        <strain evidence="7">S2_018_000_R2_106</strain>
    </source>
</reference>
<dbReference type="GO" id="GO:0016874">
    <property type="term" value="F:ligase activity"/>
    <property type="evidence" value="ECO:0007669"/>
    <property type="project" value="UniProtKB-KW"/>
</dbReference>
<feature type="transmembrane region" description="Helical" evidence="5">
    <location>
        <begin position="57"/>
        <end position="79"/>
    </location>
</feature>
<evidence type="ECO:0000313" key="8">
    <source>
        <dbReference type="Proteomes" id="UP000320948"/>
    </source>
</evidence>
<proteinExistence type="predicted"/>
<feature type="transmembrane region" description="Helical" evidence="5">
    <location>
        <begin position="25"/>
        <end position="45"/>
    </location>
</feature>
<keyword evidence="3 5" id="KW-1133">Transmembrane helix</keyword>
<dbReference type="GO" id="GO:0016020">
    <property type="term" value="C:membrane"/>
    <property type="evidence" value="ECO:0007669"/>
    <property type="project" value="UniProtKB-SubCell"/>
</dbReference>
<dbReference type="Pfam" id="PF04932">
    <property type="entry name" value="Wzy_C"/>
    <property type="match status" value="1"/>
</dbReference>
<dbReference type="EMBL" id="VAFM01000002">
    <property type="protein sequence ID" value="TKW60376.1"/>
    <property type="molecule type" value="Genomic_DNA"/>
</dbReference>
<feature type="transmembrane region" description="Helical" evidence="5">
    <location>
        <begin position="212"/>
        <end position="229"/>
    </location>
</feature>
<feature type="transmembrane region" description="Helical" evidence="5">
    <location>
        <begin position="91"/>
        <end position="108"/>
    </location>
</feature>
<name>A0A6N4RBE4_BLAVI</name>
<feature type="transmembrane region" description="Helical" evidence="5">
    <location>
        <begin position="358"/>
        <end position="377"/>
    </location>
</feature>
<dbReference type="InterPro" id="IPR051533">
    <property type="entry name" value="WaaL-like"/>
</dbReference>
<protein>
    <submittedName>
        <fullName evidence="7">O-antigen ligase family protein</fullName>
    </submittedName>
</protein>
<feature type="transmembrane region" description="Helical" evidence="5">
    <location>
        <begin position="189"/>
        <end position="206"/>
    </location>
</feature>
<feature type="transmembrane region" description="Helical" evidence="5">
    <location>
        <begin position="159"/>
        <end position="177"/>
    </location>
</feature>
<gene>
    <name evidence="7" type="ORF">DI628_05525</name>
</gene>
<evidence type="ECO:0000259" key="6">
    <source>
        <dbReference type="Pfam" id="PF04932"/>
    </source>
</evidence>
<feature type="domain" description="O-antigen ligase-related" evidence="6">
    <location>
        <begin position="197"/>
        <end position="340"/>
    </location>
</feature>
<evidence type="ECO:0000313" key="7">
    <source>
        <dbReference type="EMBL" id="TKW60376.1"/>
    </source>
</evidence>
<dbReference type="AlphaFoldDB" id="A0A6N4RBE4"/>
<dbReference type="PANTHER" id="PTHR37422:SF13">
    <property type="entry name" value="LIPOPOLYSACCHARIDE BIOSYNTHESIS PROTEIN PA4999-RELATED"/>
    <property type="match status" value="1"/>
</dbReference>
<comment type="caution">
    <text evidence="7">The sequence shown here is derived from an EMBL/GenBank/DDBJ whole genome shotgun (WGS) entry which is preliminary data.</text>
</comment>
<keyword evidence="2 5" id="KW-0812">Transmembrane</keyword>
<feature type="transmembrane region" description="Helical" evidence="5">
    <location>
        <begin position="241"/>
        <end position="261"/>
    </location>
</feature>
<keyword evidence="4 5" id="KW-0472">Membrane</keyword>
<evidence type="ECO:0000256" key="2">
    <source>
        <dbReference type="ARBA" id="ARBA00022692"/>
    </source>
</evidence>
<evidence type="ECO:0000256" key="1">
    <source>
        <dbReference type="ARBA" id="ARBA00004141"/>
    </source>
</evidence>
<accession>A0A6N4RBE4</accession>
<feature type="transmembrane region" description="Helical" evidence="5">
    <location>
        <begin position="323"/>
        <end position="346"/>
    </location>
</feature>
<dbReference type="Proteomes" id="UP000320948">
    <property type="component" value="Unassembled WGS sequence"/>
</dbReference>
<feature type="transmembrane region" description="Helical" evidence="5">
    <location>
        <begin position="383"/>
        <end position="401"/>
    </location>
</feature>
<keyword evidence="7" id="KW-0436">Ligase</keyword>
<sequence length="423" mass="45614">MLQEDKHILWRASAVLIGLSLPSMLFGKSLMFGLLVLGIITGLMATKDESLRATVKLLLNSRTTLAVIVLLAALMPGVAMGPNPLYALEQWGQVALFSLGAASLFITLREMPGRHLELLLKVLAIATMAVCGLALIDALAHEPRLSGALHGADKALTPYRLNFMSGILAVILPFVWARLTVKSREGEPFAIRIAPYAAAFGLVVAITCGGRAGWVGLAVGLFVFLGMASRYHGLVIHKKHWLAGLALVALGVGLYTLAAGWEFVSNRILIMDESEVSARGMLSGRGEVWAQAWESFLVNPLFGAGVMNYRNMPGAIDLHPHNWILQILVEGGIVGAVALFTLLGLILWRFYGYAKGNLYGVAAFASFIAFLVTGLANTSIFNGWWLTFLIVSTMLGWRAGWGGSELKKRRRASVVVKPGAHGR</sequence>
<dbReference type="InterPro" id="IPR007016">
    <property type="entry name" value="O-antigen_ligase-rel_domated"/>
</dbReference>
<feature type="transmembrane region" description="Helical" evidence="5">
    <location>
        <begin position="120"/>
        <end position="139"/>
    </location>
</feature>
<dbReference type="PANTHER" id="PTHR37422">
    <property type="entry name" value="TEICHURONIC ACID BIOSYNTHESIS PROTEIN TUAE"/>
    <property type="match status" value="1"/>
</dbReference>